<keyword evidence="13" id="KW-0325">Glycoprotein</keyword>
<reference evidence="15 16" key="1">
    <citation type="submission" date="2019-11" db="EMBL/GenBank/DDBJ databases">
        <title>Whole genome shotgun sequencing (WGS) data from Adlercreutzia equolifaciens ResAG-91, Eggerthella lenta MRI-F36, MRI-F37, MRI-F40, ResAG-49, ResAG-88, ResAG-121, ResAG-145, and Gordonibacter sp. ResAG-5, ResAG-26, ResAG-43, ResAG-50, ResAG-59.</title>
        <authorList>
            <person name="Stoll D.A."/>
            <person name="Danylec N."/>
            <person name="Franz C.M.A.P."/>
            <person name="Huch M."/>
        </authorList>
    </citation>
    <scope>NUCLEOTIDE SEQUENCE [LARGE SCALE GENOMIC DNA]</scope>
    <source>
        <strain evidence="15 16">ResAG-88</strain>
    </source>
</reference>
<dbReference type="PANTHER" id="PTHR46025:SF3">
    <property type="entry name" value="XYLOSYLTRANSFERASE OXT"/>
    <property type="match status" value="1"/>
</dbReference>
<evidence type="ECO:0000256" key="9">
    <source>
        <dbReference type="ARBA" id="ARBA00022989"/>
    </source>
</evidence>
<dbReference type="GO" id="GO:0050650">
    <property type="term" value="P:chondroitin sulfate proteoglycan biosynthetic process"/>
    <property type="evidence" value="ECO:0007669"/>
    <property type="project" value="TreeGrafter"/>
</dbReference>
<organism evidence="15 16">
    <name type="scientific">Eggerthella lenta</name>
    <name type="common">Eubacterium lentum</name>
    <dbReference type="NCBI Taxonomy" id="84112"/>
    <lineage>
        <taxon>Bacteria</taxon>
        <taxon>Bacillati</taxon>
        <taxon>Actinomycetota</taxon>
        <taxon>Coriobacteriia</taxon>
        <taxon>Eggerthellales</taxon>
        <taxon>Eggerthellaceae</taxon>
        <taxon>Eggerthella</taxon>
    </lineage>
</organism>
<name>A0A8B2TNE8_EGGLN</name>
<dbReference type="GO" id="GO:0046872">
    <property type="term" value="F:metal ion binding"/>
    <property type="evidence" value="ECO:0007669"/>
    <property type="project" value="UniProtKB-KW"/>
</dbReference>
<evidence type="ECO:0000256" key="4">
    <source>
        <dbReference type="ARBA" id="ARBA00022679"/>
    </source>
</evidence>
<evidence type="ECO:0000256" key="12">
    <source>
        <dbReference type="ARBA" id="ARBA00023157"/>
    </source>
</evidence>
<dbReference type="AlphaFoldDB" id="A0A8B2TNE8"/>
<keyword evidence="3" id="KW-0328">Glycosyltransferase</keyword>
<evidence type="ECO:0000313" key="16">
    <source>
        <dbReference type="Proteomes" id="UP000436429"/>
    </source>
</evidence>
<dbReference type="Proteomes" id="UP000436429">
    <property type="component" value="Unassembled WGS sequence"/>
</dbReference>
<keyword evidence="8" id="KW-0735">Signal-anchor</keyword>
<proteinExistence type="predicted"/>
<dbReference type="InterPro" id="IPR003406">
    <property type="entry name" value="Glyco_trans_14"/>
</dbReference>
<evidence type="ECO:0000256" key="14">
    <source>
        <dbReference type="ARBA" id="ARBA00042865"/>
    </source>
</evidence>
<dbReference type="GO" id="GO:0030158">
    <property type="term" value="F:protein xylosyltransferase activity"/>
    <property type="evidence" value="ECO:0007669"/>
    <property type="project" value="InterPro"/>
</dbReference>
<evidence type="ECO:0000256" key="3">
    <source>
        <dbReference type="ARBA" id="ARBA00022676"/>
    </source>
</evidence>
<evidence type="ECO:0000256" key="13">
    <source>
        <dbReference type="ARBA" id="ARBA00023180"/>
    </source>
</evidence>
<evidence type="ECO:0000256" key="5">
    <source>
        <dbReference type="ARBA" id="ARBA00022692"/>
    </source>
</evidence>
<keyword evidence="10" id="KW-0333">Golgi apparatus</keyword>
<evidence type="ECO:0000256" key="7">
    <source>
        <dbReference type="ARBA" id="ARBA00022824"/>
    </source>
</evidence>
<accession>A0A8B2TNE8</accession>
<evidence type="ECO:0000256" key="2">
    <source>
        <dbReference type="ARBA" id="ARBA00004648"/>
    </source>
</evidence>
<gene>
    <name evidence="15" type="ORF">GO726_12555</name>
</gene>
<keyword evidence="5" id="KW-0812">Transmembrane</keyword>
<evidence type="ECO:0000256" key="1">
    <source>
        <dbReference type="ARBA" id="ARBA00004323"/>
    </source>
</evidence>
<dbReference type="InterPro" id="IPR043538">
    <property type="entry name" value="XYLT"/>
</dbReference>
<dbReference type="GO" id="GO:0015012">
    <property type="term" value="P:heparan sulfate proteoglycan biosynthetic process"/>
    <property type="evidence" value="ECO:0007669"/>
    <property type="project" value="TreeGrafter"/>
</dbReference>
<evidence type="ECO:0000256" key="10">
    <source>
        <dbReference type="ARBA" id="ARBA00023034"/>
    </source>
</evidence>
<keyword evidence="7" id="KW-0256">Endoplasmic reticulum</keyword>
<dbReference type="PANTHER" id="PTHR46025">
    <property type="entry name" value="XYLOSYLTRANSFERASE OXT"/>
    <property type="match status" value="1"/>
</dbReference>
<keyword evidence="11" id="KW-0472">Membrane</keyword>
<dbReference type="RefSeq" id="WP_081434205.1">
    <property type="nucleotide sequence ID" value="NZ_JADPFU010000039.1"/>
</dbReference>
<evidence type="ECO:0000313" key="15">
    <source>
        <dbReference type="EMBL" id="MVN33986.1"/>
    </source>
</evidence>
<evidence type="ECO:0000256" key="11">
    <source>
        <dbReference type="ARBA" id="ARBA00023136"/>
    </source>
</evidence>
<comment type="caution">
    <text evidence="15">The sequence shown here is derived from an EMBL/GenBank/DDBJ whole genome shotgun (WGS) entry which is preliminary data.</text>
</comment>
<evidence type="ECO:0000256" key="8">
    <source>
        <dbReference type="ARBA" id="ARBA00022968"/>
    </source>
</evidence>
<keyword evidence="6" id="KW-0479">Metal-binding</keyword>
<sequence>MAQKTPSRNKNEWGEKMTCEAAEHKHAYLIMAHDKPRQLEILLSLLDDPRNDIYLHLDSRLAIDLSAFSEQVCHSNLFFVERDAVRWGHSSLVACELKLLTAAVNKQAYEFYHLLSGADLPLYTQELIHSFFDVHAGEIFLAFDNFVSKAERDRVALYHPFVGRRGRHRSLSENAKFALDVALEKLQGFLRIDRIPAGIEIKKGSQWFSIPDGLACDVVNHSEEIMRMCRYSNCADEVFLQTFVWNSAWRENLFLSGVHLERPMERSMRLIDWEKGGPYTWTIGDYEELSASEMMFARKFDIDVDERIIFKLATELMK</sequence>
<keyword evidence="12" id="KW-1015">Disulfide bond</keyword>
<dbReference type="Pfam" id="PF02485">
    <property type="entry name" value="Branch"/>
    <property type="match status" value="1"/>
</dbReference>
<dbReference type="EMBL" id="WPOM01000032">
    <property type="protein sequence ID" value="MVN33986.1"/>
    <property type="molecule type" value="Genomic_DNA"/>
</dbReference>
<protein>
    <recommendedName>
        <fullName evidence="14">Peptide O-xylosyltransferase</fullName>
    </recommendedName>
</protein>
<keyword evidence="4 15" id="KW-0808">Transferase</keyword>
<evidence type="ECO:0000256" key="6">
    <source>
        <dbReference type="ARBA" id="ARBA00022723"/>
    </source>
</evidence>
<keyword evidence="9" id="KW-1133">Transmembrane helix</keyword>
<comment type="subcellular location">
    <subcellularLocation>
        <location evidence="2">Endoplasmic reticulum membrane</location>
        <topology evidence="2">Single-pass type II membrane protein</topology>
    </subcellularLocation>
    <subcellularLocation>
        <location evidence="1">Golgi apparatus membrane</location>
        <topology evidence="1">Single-pass type II membrane protein</topology>
    </subcellularLocation>
</comment>
<dbReference type="GO" id="GO:0016020">
    <property type="term" value="C:membrane"/>
    <property type="evidence" value="ECO:0007669"/>
    <property type="project" value="InterPro"/>
</dbReference>